<accession>A0AAW0NMZ9</accession>
<dbReference type="EMBL" id="JBBPFD010000014">
    <property type="protein sequence ID" value="KAK7898212.1"/>
    <property type="molecule type" value="Genomic_DNA"/>
</dbReference>
<dbReference type="GO" id="GO:0043652">
    <property type="term" value="P:engulfment of apoptotic cell"/>
    <property type="evidence" value="ECO:0007669"/>
    <property type="project" value="TreeGrafter"/>
</dbReference>
<reference evidence="9" key="1">
    <citation type="submission" date="2024-04" db="EMBL/GenBank/DDBJ databases">
        <title>Salinicola lusitanus LLJ914,a marine bacterium isolated from the Okinawa Trough.</title>
        <authorList>
            <person name="Li J."/>
        </authorList>
    </citation>
    <scope>NUCLEOTIDE SEQUENCE [LARGE SCALE GENOMIC DNA]</scope>
</reference>
<gene>
    <name evidence="8" type="ORF">WMY93_019065</name>
</gene>
<keyword evidence="4 7" id="KW-0812">Transmembrane</keyword>
<feature type="transmembrane region" description="Helical" evidence="7">
    <location>
        <begin position="325"/>
        <end position="346"/>
    </location>
</feature>
<proteinExistence type="inferred from homology"/>
<dbReference type="PANTHER" id="PTHR16024:SF19">
    <property type="entry name" value="XK-RELATED PROTEIN"/>
    <property type="match status" value="1"/>
</dbReference>
<dbReference type="Proteomes" id="UP001460270">
    <property type="component" value="Unassembled WGS sequence"/>
</dbReference>
<dbReference type="GO" id="GO:1902742">
    <property type="term" value="P:apoptotic process involved in development"/>
    <property type="evidence" value="ECO:0007669"/>
    <property type="project" value="TreeGrafter"/>
</dbReference>
<evidence type="ECO:0000256" key="3">
    <source>
        <dbReference type="ARBA" id="ARBA00022475"/>
    </source>
</evidence>
<keyword evidence="9" id="KW-1185">Reference proteome</keyword>
<evidence type="ECO:0000256" key="2">
    <source>
        <dbReference type="ARBA" id="ARBA00008789"/>
    </source>
</evidence>
<dbReference type="PANTHER" id="PTHR16024">
    <property type="entry name" value="XK-RELATED PROTEIN"/>
    <property type="match status" value="1"/>
</dbReference>
<dbReference type="AlphaFoldDB" id="A0AAW0NMZ9"/>
<organism evidence="8 9">
    <name type="scientific">Mugilogobius chulae</name>
    <name type="common">yellowstripe goby</name>
    <dbReference type="NCBI Taxonomy" id="88201"/>
    <lineage>
        <taxon>Eukaryota</taxon>
        <taxon>Metazoa</taxon>
        <taxon>Chordata</taxon>
        <taxon>Craniata</taxon>
        <taxon>Vertebrata</taxon>
        <taxon>Euteleostomi</taxon>
        <taxon>Actinopterygii</taxon>
        <taxon>Neopterygii</taxon>
        <taxon>Teleostei</taxon>
        <taxon>Neoteleostei</taxon>
        <taxon>Acanthomorphata</taxon>
        <taxon>Gobiaria</taxon>
        <taxon>Gobiiformes</taxon>
        <taxon>Gobioidei</taxon>
        <taxon>Gobiidae</taxon>
        <taxon>Gobionellinae</taxon>
        <taxon>Mugilogobius</taxon>
    </lineage>
</organism>
<comment type="caution">
    <text evidence="8">The sequence shown here is derived from an EMBL/GenBank/DDBJ whole genome shotgun (WGS) entry which is preliminary data.</text>
</comment>
<dbReference type="InterPro" id="IPR018629">
    <property type="entry name" value="XK-rel"/>
</dbReference>
<sequence>MKYNPVQIPSYYGHRLLPRMADIEMDDQLPDVYRNDAAPEFKRADSSIDDESLMIRTVPRMDVVKNQMYVETPLEYPERTSFSMDDERLNMYSTVPSEYYDDCTPAMADIEMDDQLPDLYRNDVPPEFRRAGSSRDDESLNIKSAPGDGLRLEKAEQRASVRGERTCLPDRLCVRWSGRTADLQLVFYKYEDFDRVTKVEKKLSLTWLTTLHFLQFGIYLRHMGVMEMTVRKYLAFKGKGLDPGDVAVFLSHDVAMLRIVETFSESLPQLVLMVTTNIQRGHLDTAPVLKAVGSALAVSFTVMSYHRSLRSFLKNKHQQTPASSVVYFLWNLLLIAARVTALSLFASVLPCYIAVHFLCSWMVLFIIAWCCQTDFMDMVQQRWYNTSLERPLKAVSEKRIREQAFADTALKVDTQTCDERFGPSSSR</sequence>
<dbReference type="InterPro" id="IPR050895">
    <property type="entry name" value="XK-related_scramblase"/>
</dbReference>
<evidence type="ECO:0000256" key="7">
    <source>
        <dbReference type="RuleBase" id="RU910716"/>
    </source>
</evidence>
<comment type="subcellular location">
    <subcellularLocation>
        <location evidence="1">Cell membrane</location>
        <topology evidence="1">Multi-pass membrane protein</topology>
    </subcellularLocation>
    <subcellularLocation>
        <location evidence="7">Membrane</location>
        <topology evidence="7">Multi-pass membrane protein</topology>
    </subcellularLocation>
</comment>
<keyword evidence="3" id="KW-1003">Cell membrane</keyword>
<feature type="transmembrane region" description="Helical" evidence="7">
    <location>
        <begin position="288"/>
        <end position="305"/>
    </location>
</feature>
<dbReference type="Pfam" id="PF09815">
    <property type="entry name" value="XK-related"/>
    <property type="match status" value="1"/>
</dbReference>
<evidence type="ECO:0000256" key="1">
    <source>
        <dbReference type="ARBA" id="ARBA00004651"/>
    </source>
</evidence>
<evidence type="ECO:0000256" key="6">
    <source>
        <dbReference type="ARBA" id="ARBA00023136"/>
    </source>
</evidence>
<keyword evidence="6 7" id="KW-0472">Membrane</keyword>
<evidence type="ECO:0000256" key="5">
    <source>
        <dbReference type="ARBA" id="ARBA00022989"/>
    </source>
</evidence>
<dbReference type="GO" id="GO:0005886">
    <property type="term" value="C:plasma membrane"/>
    <property type="evidence" value="ECO:0007669"/>
    <property type="project" value="UniProtKB-SubCell"/>
</dbReference>
<comment type="similarity">
    <text evidence="2 7">Belongs to the XK family.</text>
</comment>
<evidence type="ECO:0000256" key="4">
    <source>
        <dbReference type="ARBA" id="ARBA00022692"/>
    </source>
</evidence>
<name>A0AAW0NMZ9_9GOBI</name>
<evidence type="ECO:0000313" key="8">
    <source>
        <dbReference type="EMBL" id="KAK7898212.1"/>
    </source>
</evidence>
<evidence type="ECO:0000313" key="9">
    <source>
        <dbReference type="Proteomes" id="UP001460270"/>
    </source>
</evidence>
<protein>
    <recommendedName>
        <fullName evidence="7">XK-related protein</fullName>
    </recommendedName>
</protein>
<feature type="transmembrane region" description="Helical" evidence="7">
    <location>
        <begin position="352"/>
        <end position="371"/>
    </location>
</feature>
<dbReference type="GO" id="GO:0070782">
    <property type="term" value="P:phosphatidylserine exposure on apoptotic cell surface"/>
    <property type="evidence" value="ECO:0007669"/>
    <property type="project" value="TreeGrafter"/>
</dbReference>
<keyword evidence="5 7" id="KW-1133">Transmembrane helix</keyword>